<name>S5TX76_9GAMM</name>
<protein>
    <submittedName>
        <fullName evidence="2">Glycosyl transferase family 2</fullName>
    </submittedName>
</protein>
<dbReference type="eggNOG" id="COG1216">
    <property type="taxonomic scope" value="Bacteria"/>
</dbReference>
<dbReference type="HOGENOM" id="CLU_076334_0_0_6"/>
<keyword evidence="2" id="KW-0808">Transferase</keyword>
<feature type="domain" description="Glycosyltransferase 2-like" evidence="1">
    <location>
        <begin position="7"/>
        <end position="143"/>
    </location>
</feature>
<reference evidence="3" key="2">
    <citation type="journal article" date="2016" name="Environ. Microbiol. Rep.">
        <title>Analysis of defence systems and a conjugative IncP-1 plasmid in the marine polyaromatic hydrocarbons-degrading bacterium Cycloclasticus sp. 78-ME.</title>
        <authorList>
            <person name="Yakimov M.M."/>
            <person name="Crisafi F."/>
            <person name="Messina E."/>
            <person name="Smedile F."/>
            <person name="Lopatina A."/>
            <person name="Denaro R."/>
            <person name="Pieper D.H."/>
            <person name="Golyshin P.N."/>
            <person name="Giuliano L."/>
        </authorList>
    </citation>
    <scope>NUCLEOTIDE SEQUENCE [LARGE SCALE GENOMIC DNA]</scope>
    <source>
        <strain evidence="3">78-ME</strain>
    </source>
</reference>
<evidence type="ECO:0000313" key="2">
    <source>
        <dbReference type="EMBL" id="AGS39740.1"/>
    </source>
</evidence>
<dbReference type="PANTHER" id="PTHR22916">
    <property type="entry name" value="GLYCOSYLTRANSFERASE"/>
    <property type="match status" value="1"/>
</dbReference>
<dbReference type="KEGG" id="cza:CYCME_1412"/>
<proteinExistence type="predicted"/>
<keyword evidence="3" id="KW-1185">Reference proteome</keyword>
<organism evidence="2 3">
    <name type="scientific">Cycloclasticus zancles 78-ME</name>
    <dbReference type="NCBI Taxonomy" id="1198232"/>
    <lineage>
        <taxon>Bacteria</taxon>
        <taxon>Pseudomonadati</taxon>
        <taxon>Pseudomonadota</taxon>
        <taxon>Gammaproteobacteria</taxon>
        <taxon>Thiotrichales</taxon>
        <taxon>Piscirickettsiaceae</taxon>
        <taxon>Cycloclasticus</taxon>
    </lineage>
</organism>
<dbReference type="PATRIC" id="fig|1198232.3.peg.1401"/>
<dbReference type="GO" id="GO:0016758">
    <property type="term" value="F:hexosyltransferase activity"/>
    <property type="evidence" value="ECO:0007669"/>
    <property type="project" value="UniProtKB-ARBA"/>
</dbReference>
<reference evidence="2 3" key="1">
    <citation type="submission" date="2013-05" db="EMBL/GenBank/DDBJ databases">
        <title>Between feast and famine: a lifestyle of most important marine PAH-degrading bacterium Cycloclasticus sp. 7ME.</title>
        <authorList>
            <person name="Yakimov M.M."/>
            <person name="Messina E."/>
            <person name="Genovese M."/>
            <person name="Denaro R."/>
            <person name="Crisafi F."/>
            <person name="Russo D."/>
            <person name="Cappello S."/>
            <person name="Santisi S."/>
            <person name="Smedile F."/>
            <person name="Golyshina O.V."/>
            <person name="Tran H."/>
            <person name="Pieper D.H."/>
            <person name="Golyshin P.N."/>
            <person name="Giuliano L."/>
        </authorList>
    </citation>
    <scope>NUCLEOTIDE SEQUENCE [LARGE SCALE GENOMIC DNA]</scope>
    <source>
        <strain evidence="2 3">78-ME</strain>
    </source>
</reference>
<sequence length="309" mass="35194">MLASYVIISPCRNEANFMRNTLDSVVKQSVLPALWVIVDDGSTDDTANILAEYAQKHSFIRIVSRENRGHRSVGPGVIQAFYEGLETIDLKQYDFLCKLDLDLIMPVRYFETLIAKMNENPRLGNCSGKPYYIDKVTGTFVSEGCGDENAIGASKFYRRECFEEIGGFVRQVMWDGIDGHRCRQLGWIAMSWDEPDIRFTHLRPMGSSQQNIITGRIRHGFGQYFMGTGMVYMLASGLYRMSRPPLLIGGLAMMWGYIKSGLTGVPRFEDKTLSAFIKRYQWACLLKGKKKATAQLNDKQANVWFDRRL</sequence>
<dbReference type="InterPro" id="IPR029044">
    <property type="entry name" value="Nucleotide-diphossugar_trans"/>
</dbReference>
<evidence type="ECO:0000259" key="1">
    <source>
        <dbReference type="Pfam" id="PF00535"/>
    </source>
</evidence>
<dbReference type="SUPFAM" id="SSF53448">
    <property type="entry name" value="Nucleotide-diphospho-sugar transferases"/>
    <property type="match status" value="1"/>
</dbReference>
<dbReference type="AlphaFoldDB" id="S5TX76"/>
<evidence type="ECO:0000313" key="3">
    <source>
        <dbReference type="Proteomes" id="UP000015380"/>
    </source>
</evidence>
<accession>S5TX76</accession>
<dbReference type="Proteomes" id="UP000015380">
    <property type="component" value="Chromosome"/>
</dbReference>
<dbReference type="InterPro" id="IPR001173">
    <property type="entry name" value="Glyco_trans_2-like"/>
</dbReference>
<gene>
    <name evidence="2" type="ORF">CYCME_1412</name>
</gene>
<dbReference type="Gene3D" id="3.90.550.10">
    <property type="entry name" value="Spore Coat Polysaccharide Biosynthesis Protein SpsA, Chain A"/>
    <property type="match status" value="1"/>
</dbReference>
<dbReference type="EMBL" id="CP005996">
    <property type="protein sequence ID" value="AGS39740.1"/>
    <property type="molecule type" value="Genomic_DNA"/>
</dbReference>
<dbReference type="Pfam" id="PF00535">
    <property type="entry name" value="Glycos_transf_2"/>
    <property type="match status" value="1"/>
</dbReference>